<evidence type="ECO:0000313" key="8">
    <source>
        <dbReference type="Proteomes" id="UP001497516"/>
    </source>
</evidence>
<keyword evidence="4 6" id="KW-0964">Secreted</keyword>
<dbReference type="Pfam" id="PF05938">
    <property type="entry name" value="Self-incomp_S1"/>
    <property type="match status" value="1"/>
</dbReference>
<dbReference type="AlphaFoldDB" id="A0AAV2D3L9"/>
<accession>A0AAV2D3L9</accession>
<evidence type="ECO:0000313" key="7">
    <source>
        <dbReference type="EMBL" id="CAL1363710.1"/>
    </source>
</evidence>
<dbReference type="EMBL" id="OZ034814">
    <property type="protein sequence ID" value="CAL1363710.1"/>
    <property type="molecule type" value="Genomic_DNA"/>
</dbReference>
<protein>
    <recommendedName>
        <fullName evidence="6">S-protein homolog</fullName>
    </recommendedName>
</protein>
<keyword evidence="3 6" id="KW-0713">Self-incompatibility</keyword>
<gene>
    <name evidence="7" type="ORF">LTRI10_LOCUS10045</name>
</gene>
<name>A0AAV2D3L9_9ROSI</name>
<comment type="similarity">
    <text evidence="2 6">Belongs to the plant self-incompatibility (S1) protein family.</text>
</comment>
<dbReference type="GO" id="GO:0060320">
    <property type="term" value="P:rejection of self pollen"/>
    <property type="evidence" value="ECO:0007669"/>
    <property type="project" value="UniProtKB-KW"/>
</dbReference>
<keyword evidence="5 6" id="KW-0732">Signal</keyword>
<sequence length="132" mass="15180">MMMMMKRKLVVLAATLLIMAARPSDAFPSTVYIENWMTTDRALSAHCRSRDSDIGEHSLPMGAHLEWSFELDMFDRTLFWCDLAAAGEWLRFDAYKGKDSHKLGSFAHYVVKDDGVYLLDGENEQLKGQWNR</sequence>
<dbReference type="GO" id="GO:0005576">
    <property type="term" value="C:extracellular region"/>
    <property type="evidence" value="ECO:0007669"/>
    <property type="project" value="UniProtKB-SubCell"/>
</dbReference>
<feature type="signal peptide" evidence="6">
    <location>
        <begin position="1"/>
        <end position="26"/>
    </location>
</feature>
<dbReference type="PANTHER" id="PTHR31232">
    <property type="match status" value="1"/>
</dbReference>
<evidence type="ECO:0000256" key="5">
    <source>
        <dbReference type="ARBA" id="ARBA00022729"/>
    </source>
</evidence>
<evidence type="ECO:0000256" key="1">
    <source>
        <dbReference type="ARBA" id="ARBA00004613"/>
    </source>
</evidence>
<feature type="chain" id="PRO_5043098034" description="S-protein homolog" evidence="6">
    <location>
        <begin position="27"/>
        <end position="132"/>
    </location>
</feature>
<dbReference type="Proteomes" id="UP001497516">
    <property type="component" value="Chromosome 10"/>
</dbReference>
<keyword evidence="8" id="KW-1185">Reference proteome</keyword>
<dbReference type="InterPro" id="IPR010264">
    <property type="entry name" value="Self-incomp_S1"/>
</dbReference>
<proteinExistence type="inferred from homology"/>
<evidence type="ECO:0000256" key="4">
    <source>
        <dbReference type="ARBA" id="ARBA00022525"/>
    </source>
</evidence>
<dbReference type="PANTHER" id="PTHR31232:SF155">
    <property type="entry name" value="PLANT SELF-INCOMPATIBILITY PROTEIN S1 FAMILY"/>
    <property type="match status" value="1"/>
</dbReference>
<organism evidence="7 8">
    <name type="scientific">Linum trigynum</name>
    <dbReference type="NCBI Taxonomy" id="586398"/>
    <lineage>
        <taxon>Eukaryota</taxon>
        <taxon>Viridiplantae</taxon>
        <taxon>Streptophyta</taxon>
        <taxon>Embryophyta</taxon>
        <taxon>Tracheophyta</taxon>
        <taxon>Spermatophyta</taxon>
        <taxon>Magnoliopsida</taxon>
        <taxon>eudicotyledons</taxon>
        <taxon>Gunneridae</taxon>
        <taxon>Pentapetalae</taxon>
        <taxon>rosids</taxon>
        <taxon>fabids</taxon>
        <taxon>Malpighiales</taxon>
        <taxon>Linaceae</taxon>
        <taxon>Linum</taxon>
    </lineage>
</organism>
<evidence type="ECO:0000256" key="2">
    <source>
        <dbReference type="ARBA" id="ARBA00005581"/>
    </source>
</evidence>
<reference evidence="7 8" key="1">
    <citation type="submission" date="2024-04" db="EMBL/GenBank/DDBJ databases">
        <authorList>
            <person name="Fracassetti M."/>
        </authorList>
    </citation>
    <scope>NUCLEOTIDE SEQUENCE [LARGE SCALE GENOMIC DNA]</scope>
</reference>
<evidence type="ECO:0000256" key="6">
    <source>
        <dbReference type="RuleBase" id="RU367044"/>
    </source>
</evidence>
<evidence type="ECO:0000256" key="3">
    <source>
        <dbReference type="ARBA" id="ARBA00022471"/>
    </source>
</evidence>
<comment type="subcellular location">
    <subcellularLocation>
        <location evidence="1 6">Secreted</location>
    </subcellularLocation>
</comment>